<comment type="caution">
    <text evidence="5">The sequence shown here is derived from an EMBL/GenBank/DDBJ whole genome shotgun (WGS) entry which is preliminary data.</text>
</comment>
<reference evidence="5 6" key="1">
    <citation type="submission" date="2016-08" db="EMBL/GenBank/DDBJ databases">
        <title>A Parts List for Fungal Cellulosomes Revealed by Comparative Genomics.</title>
        <authorList>
            <consortium name="DOE Joint Genome Institute"/>
            <person name="Haitjema C.H."/>
            <person name="Gilmore S.P."/>
            <person name="Henske J.K."/>
            <person name="Solomon K.V."/>
            <person name="De Groot R."/>
            <person name="Kuo A."/>
            <person name="Mondo S.J."/>
            <person name="Salamov A.A."/>
            <person name="Labutti K."/>
            <person name="Zhao Z."/>
            <person name="Chiniquy J."/>
            <person name="Barry K."/>
            <person name="Brewer H.M."/>
            <person name="Purvine S.O."/>
            <person name="Wright A.T."/>
            <person name="Boxma B."/>
            <person name="Van Alen T."/>
            <person name="Hackstein J.H."/>
            <person name="Baker S.E."/>
            <person name="Grigoriev I.V."/>
            <person name="O'Malley M.A."/>
        </authorList>
    </citation>
    <scope>NUCLEOTIDE SEQUENCE [LARGE SCALE GENOMIC DNA]</scope>
    <source>
        <strain evidence="5 6">G1</strain>
    </source>
</reference>
<dbReference type="Gene3D" id="2.60.40.790">
    <property type="match status" value="1"/>
</dbReference>
<name>A0A1Y2AQR8_9FUNG</name>
<accession>A0A1Y2AQR8</accession>
<gene>
    <name evidence="5" type="ORF">LY90DRAFT_675011</name>
</gene>
<dbReference type="EMBL" id="MCOG01000217">
    <property type="protein sequence ID" value="ORY24903.1"/>
    <property type="molecule type" value="Genomic_DNA"/>
</dbReference>
<feature type="repeat" description="TPR" evidence="1">
    <location>
        <begin position="554"/>
        <end position="587"/>
    </location>
</feature>
<sequence length="603" mass="71220">MPILIKDYEFQEDEEHLYLTVSLNGKSPKNVDIYCNDSYLKININPFFFELDFFEKVDEDTSSANISQTDVKISIKKETPKIWGRASLFTDEESNKPENKEFIKNRRNEAFDRSLKKEEEKKKQKRIFLNNQKREMVQKQMDVEKAERENIKDIKNRAAEEAKKDLYSWIDNEKQHNRNFVDSRRRYQDNDEGRIREIDSDEEDIEEANVDIWSDHDSVMEYNAEDEPEVDINPWGNEEESNEIQDFMKQDEKVDSLAKRRREKMNQSKKDETIKNSSTDTNENNDEGVKEQEKEKEPEHEWERLTEVQKTEENNPVTTEEDKTVLQDQITEEKQKDTVNVFKGEVLEDISDFNSDEDDDEFDMEAIQAKVQKEMEQRKEKELQKLGKRYYKSVKTEERTLPPPRAFNQKINITFTPRDRPTAARESEDEKYRNHMKRQRAIKASLDKLHDSKGVEEESAIFLKEKGNIFYKHEDYEGAINAYTSALELEPENIGCLSNRSACYLKLKKYEECMKDCDKAITTLKSIKDEFDHGANNAEPIRVPFTRAHELALMKLLIRRGATQVANKKYQEALNDYTEALNFDKHNETILHDIEQIKKAINV</sequence>
<dbReference type="STRING" id="1754190.A0A1Y2AQR8"/>
<feature type="compositionally biased region" description="Basic and acidic residues" evidence="3">
    <location>
        <begin position="287"/>
        <end position="313"/>
    </location>
</feature>
<evidence type="ECO:0000256" key="2">
    <source>
        <dbReference type="SAM" id="Coils"/>
    </source>
</evidence>
<feature type="compositionally biased region" description="Basic and acidic residues" evidence="3">
    <location>
        <begin position="320"/>
        <end position="331"/>
    </location>
</feature>
<organism evidence="5 6">
    <name type="scientific">Neocallimastix californiae</name>
    <dbReference type="NCBI Taxonomy" id="1754190"/>
    <lineage>
        <taxon>Eukaryota</taxon>
        <taxon>Fungi</taxon>
        <taxon>Fungi incertae sedis</taxon>
        <taxon>Chytridiomycota</taxon>
        <taxon>Chytridiomycota incertae sedis</taxon>
        <taxon>Neocallimastigomycetes</taxon>
        <taxon>Neocallimastigales</taxon>
        <taxon>Neocallimastigaceae</taxon>
        <taxon>Neocallimastix</taxon>
    </lineage>
</organism>
<dbReference type="PROSITE" id="PS50005">
    <property type="entry name" value="TPR"/>
    <property type="match status" value="2"/>
</dbReference>
<keyword evidence="2" id="KW-0175">Coiled coil</keyword>
<evidence type="ECO:0000256" key="3">
    <source>
        <dbReference type="SAM" id="MobiDB-lite"/>
    </source>
</evidence>
<dbReference type="InterPro" id="IPR007052">
    <property type="entry name" value="CS_dom"/>
</dbReference>
<dbReference type="InterPro" id="IPR008978">
    <property type="entry name" value="HSP20-like_chaperone"/>
</dbReference>
<dbReference type="SUPFAM" id="SSF49764">
    <property type="entry name" value="HSP20-like chaperones"/>
    <property type="match status" value="1"/>
</dbReference>
<feature type="repeat" description="TPR" evidence="1">
    <location>
        <begin position="460"/>
        <end position="493"/>
    </location>
</feature>
<dbReference type="Pfam" id="PF04969">
    <property type="entry name" value="CS"/>
    <property type="match status" value="1"/>
</dbReference>
<dbReference type="PROSITE" id="PS51203">
    <property type="entry name" value="CS"/>
    <property type="match status" value="1"/>
</dbReference>
<dbReference type="OrthoDB" id="10250354at2759"/>
<dbReference type="SUPFAM" id="SSF48452">
    <property type="entry name" value="TPR-like"/>
    <property type="match status" value="1"/>
</dbReference>
<dbReference type="Proteomes" id="UP000193920">
    <property type="component" value="Unassembled WGS sequence"/>
</dbReference>
<evidence type="ECO:0000256" key="1">
    <source>
        <dbReference type="PROSITE-ProRule" id="PRU00339"/>
    </source>
</evidence>
<dbReference type="InterPro" id="IPR011990">
    <property type="entry name" value="TPR-like_helical_dom_sf"/>
</dbReference>
<dbReference type="SMART" id="SM00028">
    <property type="entry name" value="TPR"/>
    <property type="match status" value="3"/>
</dbReference>
<feature type="region of interest" description="Disordered" evidence="3">
    <location>
        <begin position="225"/>
        <end position="331"/>
    </location>
</feature>
<dbReference type="GO" id="GO:0003341">
    <property type="term" value="P:cilium movement"/>
    <property type="evidence" value="ECO:0007669"/>
    <property type="project" value="TreeGrafter"/>
</dbReference>
<dbReference type="PANTHER" id="PTHR46492:SF1">
    <property type="entry name" value="DYNEIN AXONEMAL ASSEMBLY FACTOR 4"/>
    <property type="match status" value="1"/>
</dbReference>
<evidence type="ECO:0000259" key="4">
    <source>
        <dbReference type="PROSITE" id="PS51203"/>
    </source>
</evidence>
<proteinExistence type="predicted"/>
<dbReference type="GO" id="GO:0036159">
    <property type="term" value="P:inner dynein arm assembly"/>
    <property type="evidence" value="ECO:0007669"/>
    <property type="project" value="TreeGrafter"/>
</dbReference>
<evidence type="ECO:0000313" key="6">
    <source>
        <dbReference type="Proteomes" id="UP000193920"/>
    </source>
</evidence>
<evidence type="ECO:0000313" key="5">
    <source>
        <dbReference type="EMBL" id="ORY24903.1"/>
    </source>
</evidence>
<keyword evidence="1" id="KW-0802">TPR repeat</keyword>
<protein>
    <recommendedName>
        <fullName evidence="4">CS domain-containing protein</fullName>
    </recommendedName>
</protein>
<dbReference type="InterPro" id="IPR052004">
    <property type="entry name" value="Dynein_assembly_factor_4"/>
</dbReference>
<keyword evidence="6" id="KW-1185">Reference proteome</keyword>
<feature type="compositionally biased region" description="Basic and acidic residues" evidence="3">
    <location>
        <begin position="246"/>
        <end position="274"/>
    </location>
</feature>
<dbReference type="InterPro" id="IPR019734">
    <property type="entry name" value="TPR_rpt"/>
</dbReference>
<feature type="coiled-coil region" evidence="2">
    <location>
        <begin position="115"/>
        <end position="161"/>
    </location>
</feature>
<dbReference type="PANTHER" id="PTHR46492">
    <property type="entry name" value="DYNEIN ASSEMBLY FACTOR 4, AXONEMAL"/>
    <property type="match status" value="1"/>
</dbReference>
<feature type="compositionally biased region" description="Basic and acidic residues" evidence="3">
    <location>
        <begin position="418"/>
        <end position="433"/>
    </location>
</feature>
<dbReference type="GO" id="GO:0036158">
    <property type="term" value="P:outer dynein arm assembly"/>
    <property type="evidence" value="ECO:0007669"/>
    <property type="project" value="TreeGrafter"/>
</dbReference>
<dbReference type="AlphaFoldDB" id="A0A1Y2AQR8"/>
<feature type="domain" description="CS" evidence="4">
    <location>
        <begin position="3"/>
        <end position="87"/>
    </location>
</feature>
<dbReference type="Gene3D" id="1.25.40.10">
    <property type="entry name" value="Tetratricopeptide repeat domain"/>
    <property type="match status" value="1"/>
</dbReference>
<feature type="region of interest" description="Disordered" evidence="3">
    <location>
        <begin position="418"/>
        <end position="437"/>
    </location>
</feature>